<evidence type="ECO:0000259" key="1">
    <source>
        <dbReference type="Pfam" id="PF13519"/>
    </source>
</evidence>
<accession>A0ABY6FM49</accession>
<feature type="domain" description="VWFA" evidence="1">
    <location>
        <begin position="57"/>
        <end position="162"/>
    </location>
</feature>
<evidence type="ECO:0000313" key="3">
    <source>
        <dbReference type="Proteomes" id="UP001063228"/>
    </source>
</evidence>
<dbReference type="PANTHER" id="PTHR35023:SF1">
    <property type="entry name" value="MG-PROTOPORPHYRIN IX CHELATASE"/>
    <property type="match status" value="1"/>
</dbReference>
<keyword evidence="3" id="KW-1185">Reference proteome</keyword>
<proteinExistence type="predicted"/>
<reference evidence="2" key="1">
    <citation type="submission" date="2021-08" db="EMBL/GenBank/DDBJ databases">
        <title>Complete genome sequence of Pseudomonas phytophila.</title>
        <authorList>
            <person name="Weir B.S."/>
            <person name="Templeton M.D."/>
            <person name="Arshed S."/>
            <person name="Andersen M.T."/>
            <person name="Jayaraman J."/>
        </authorList>
    </citation>
    <scope>NUCLEOTIDE SEQUENCE</scope>
    <source>
        <strain evidence="2">ICMP 23753</strain>
    </source>
</reference>
<dbReference type="InterPro" id="IPR052989">
    <property type="entry name" value="Mg-chelatase_DI-like"/>
</dbReference>
<sequence length="212" mass="23393">MDAKPRRGKAPGGRTGALRSGANGAIAWLPTLLRGRPKVRADLIRQPRSQQPGELWLVIVDASASTKRHQALGRAKGLLAQLFDDAYRRRVRLALLTANGNTPRWQHQGLKASRALQPWLDELGAGGGTPLIDAFDQARQWLDRRKKQHPAEKQHLLVMTDGRVKDSGGLPPFNCPGLLIDIESGPIRLGRAQHMALSLGIEYQHIDELKAR</sequence>
<name>A0ABY6FM49_9PSED</name>
<organism evidence="2 3">
    <name type="scientific">Pseudomonas phytophila</name>
    <dbReference type="NCBI Taxonomy" id="2867264"/>
    <lineage>
        <taxon>Bacteria</taxon>
        <taxon>Pseudomonadati</taxon>
        <taxon>Pseudomonadota</taxon>
        <taxon>Gammaproteobacteria</taxon>
        <taxon>Pseudomonadales</taxon>
        <taxon>Pseudomonadaceae</taxon>
        <taxon>Pseudomonas</taxon>
    </lineage>
</organism>
<dbReference type="InterPro" id="IPR002035">
    <property type="entry name" value="VWF_A"/>
</dbReference>
<dbReference type="Pfam" id="PF13519">
    <property type="entry name" value="VWA_2"/>
    <property type="match status" value="1"/>
</dbReference>
<dbReference type="Proteomes" id="UP001063228">
    <property type="component" value="Chromosome"/>
</dbReference>
<protein>
    <submittedName>
        <fullName evidence="2">VWA domain-containing protein</fullName>
    </submittedName>
</protein>
<dbReference type="EMBL" id="CP081201">
    <property type="protein sequence ID" value="UXZ99017.1"/>
    <property type="molecule type" value="Genomic_DNA"/>
</dbReference>
<dbReference type="Gene3D" id="3.40.50.410">
    <property type="entry name" value="von Willebrand factor, type A domain"/>
    <property type="match status" value="1"/>
</dbReference>
<dbReference type="SUPFAM" id="SSF53300">
    <property type="entry name" value="vWA-like"/>
    <property type="match status" value="1"/>
</dbReference>
<gene>
    <name evidence="2" type="ORF">K3169_14670</name>
</gene>
<dbReference type="RefSeq" id="WP_263272165.1">
    <property type="nucleotide sequence ID" value="NZ_CP081201.1"/>
</dbReference>
<evidence type="ECO:0000313" key="2">
    <source>
        <dbReference type="EMBL" id="UXZ99017.1"/>
    </source>
</evidence>
<dbReference type="PANTHER" id="PTHR35023">
    <property type="entry name" value="CHELATASE-RELATED"/>
    <property type="match status" value="1"/>
</dbReference>
<dbReference type="InterPro" id="IPR036465">
    <property type="entry name" value="vWFA_dom_sf"/>
</dbReference>